<proteinExistence type="predicted"/>
<dbReference type="RefSeq" id="WP_345695213.1">
    <property type="nucleotide sequence ID" value="NZ_BAABIS010000001.1"/>
</dbReference>
<evidence type="ECO:0000313" key="3">
    <source>
        <dbReference type="Proteomes" id="UP001501752"/>
    </source>
</evidence>
<dbReference type="SUPFAM" id="SSF53335">
    <property type="entry name" value="S-adenosyl-L-methionine-dependent methyltransferases"/>
    <property type="match status" value="1"/>
</dbReference>
<comment type="caution">
    <text evidence="2">The sequence shown here is derived from an EMBL/GenBank/DDBJ whole genome shotgun (WGS) entry which is preliminary data.</text>
</comment>
<protein>
    <recommendedName>
        <fullName evidence="1">Methyltransferase FkbM domain-containing protein</fullName>
    </recommendedName>
</protein>
<evidence type="ECO:0000259" key="1">
    <source>
        <dbReference type="Pfam" id="PF05050"/>
    </source>
</evidence>
<feature type="domain" description="Methyltransferase FkbM" evidence="1">
    <location>
        <begin position="50"/>
        <end position="242"/>
    </location>
</feature>
<dbReference type="InterPro" id="IPR052514">
    <property type="entry name" value="SAM-dependent_MTase"/>
</dbReference>
<evidence type="ECO:0000313" key="2">
    <source>
        <dbReference type="EMBL" id="GAA4834594.1"/>
    </source>
</evidence>
<dbReference type="Pfam" id="PF05050">
    <property type="entry name" value="Methyltransf_21"/>
    <property type="match status" value="1"/>
</dbReference>
<organism evidence="2 3">
    <name type="scientific">Kitasatospora terrestris</name>
    <dbReference type="NCBI Taxonomy" id="258051"/>
    <lineage>
        <taxon>Bacteria</taxon>
        <taxon>Bacillati</taxon>
        <taxon>Actinomycetota</taxon>
        <taxon>Actinomycetes</taxon>
        <taxon>Kitasatosporales</taxon>
        <taxon>Streptomycetaceae</taxon>
        <taxon>Kitasatospora</taxon>
    </lineage>
</organism>
<sequence>MTHLRTLPNGMAVHTLNRNETDYLYKEIFEDEGYLPAEGLGLPDRPVIVDVGANIGMFSLFAAQRWPGARVFSFEPVPRTFEALSRNIAALPGVTAFNLALGSAPEIRQLTHYPQYTMMSGFDADPAEDKALVRSYIENVAAGLDDPLRREVFVEEADELLEGRFEDVELVACQVDRLDAVAARLGIDRIDFLKVDVEGFELAVLQGIGDRLWPGIRNAAVEVEGGPAELARIDELFTRHGMRTAVDQPAEYRGTEVYTLFATRTA</sequence>
<dbReference type="PANTHER" id="PTHR34203">
    <property type="entry name" value="METHYLTRANSFERASE, FKBM FAMILY PROTEIN"/>
    <property type="match status" value="1"/>
</dbReference>
<dbReference type="Gene3D" id="3.40.50.150">
    <property type="entry name" value="Vaccinia Virus protein VP39"/>
    <property type="match status" value="1"/>
</dbReference>
<dbReference type="InterPro" id="IPR006342">
    <property type="entry name" value="FkbM_mtfrase"/>
</dbReference>
<reference evidence="3" key="1">
    <citation type="journal article" date="2019" name="Int. J. Syst. Evol. Microbiol.">
        <title>The Global Catalogue of Microorganisms (GCM) 10K type strain sequencing project: providing services to taxonomists for standard genome sequencing and annotation.</title>
        <authorList>
            <consortium name="The Broad Institute Genomics Platform"/>
            <consortium name="The Broad Institute Genome Sequencing Center for Infectious Disease"/>
            <person name="Wu L."/>
            <person name="Ma J."/>
        </authorList>
    </citation>
    <scope>NUCLEOTIDE SEQUENCE [LARGE SCALE GENOMIC DNA]</scope>
    <source>
        <strain evidence="3">JCM 13006</strain>
    </source>
</reference>
<keyword evidence="3" id="KW-1185">Reference proteome</keyword>
<dbReference type="EMBL" id="BAABIS010000001">
    <property type="protein sequence ID" value="GAA4834594.1"/>
    <property type="molecule type" value="Genomic_DNA"/>
</dbReference>
<dbReference type="NCBIfam" id="TIGR01444">
    <property type="entry name" value="fkbM_fam"/>
    <property type="match status" value="1"/>
</dbReference>
<dbReference type="PANTHER" id="PTHR34203:SF13">
    <property type="entry name" value="EXPRESSED PROTEIN"/>
    <property type="match status" value="1"/>
</dbReference>
<accession>A0ABP9DAZ9</accession>
<dbReference type="InterPro" id="IPR029063">
    <property type="entry name" value="SAM-dependent_MTases_sf"/>
</dbReference>
<gene>
    <name evidence="2" type="ORF">GCM10023235_06470</name>
</gene>
<name>A0ABP9DAZ9_9ACTN</name>
<dbReference type="Proteomes" id="UP001501752">
    <property type="component" value="Unassembled WGS sequence"/>
</dbReference>